<dbReference type="Proteomes" id="UP000183376">
    <property type="component" value="Chromosome I"/>
</dbReference>
<dbReference type="EMBL" id="LT629701">
    <property type="protein sequence ID" value="SDN10346.1"/>
    <property type="molecule type" value="Genomic_DNA"/>
</dbReference>
<reference evidence="1 2" key="1">
    <citation type="submission" date="2016-10" db="EMBL/GenBank/DDBJ databases">
        <authorList>
            <person name="de Groot N.N."/>
        </authorList>
    </citation>
    <scope>NUCLEOTIDE SEQUENCE [LARGE SCALE GENOMIC DNA]</scope>
    <source>
        <strain evidence="1 2">DSM 44149</strain>
    </source>
</reference>
<accession>A0A1G9YPG7</accession>
<sequence>MVLVDSGVDGSSGRGVDWITPCTDAYGRSSDFGVIKKPGAIVLVAPPGGAGVFDFGELCELISRLTVDAGCMMPTAPRAAEGESK</sequence>
<organism evidence="1 2">
    <name type="scientific">Allokutzneria albata</name>
    <name type="common">Kibdelosporangium albatum</name>
    <dbReference type="NCBI Taxonomy" id="211114"/>
    <lineage>
        <taxon>Bacteria</taxon>
        <taxon>Bacillati</taxon>
        <taxon>Actinomycetota</taxon>
        <taxon>Actinomycetes</taxon>
        <taxon>Pseudonocardiales</taxon>
        <taxon>Pseudonocardiaceae</taxon>
        <taxon>Allokutzneria</taxon>
    </lineage>
</organism>
<name>A0A1G9YPG7_ALLAB</name>
<protein>
    <submittedName>
        <fullName evidence="1">Uncharacterized protein</fullName>
    </submittedName>
</protein>
<evidence type="ECO:0000313" key="1">
    <source>
        <dbReference type="EMBL" id="SDN10346.1"/>
    </source>
</evidence>
<gene>
    <name evidence="1" type="ORF">SAMN04489726_4929</name>
</gene>
<dbReference type="AlphaFoldDB" id="A0A1G9YPG7"/>
<evidence type="ECO:0000313" key="2">
    <source>
        <dbReference type="Proteomes" id="UP000183376"/>
    </source>
</evidence>
<proteinExistence type="predicted"/>
<keyword evidence="2" id="KW-1185">Reference proteome</keyword>
<dbReference type="RefSeq" id="WP_156050548.1">
    <property type="nucleotide sequence ID" value="NZ_JOEF01000002.1"/>
</dbReference>